<dbReference type="EMBL" id="JAVRBK010000004">
    <property type="protein sequence ID" value="KAK5645261.1"/>
    <property type="molecule type" value="Genomic_DNA"/>
</dbReference>
<feature type="region of interest" description="Disordered" evidence="1">
    <location>
        <begin position="100"/>
        <end position="127"/>
    </location>
</feature>
<evidence type="ECO:0000256" key="1">
    <source>
        <dbReference type="SAM" id="MobiDB-lite"/>
    </source>
</evidence>
<proteinExistence type="predicted"/>
<name>A0AAN7ZPN2_9COLE</name>
<keyword evidence="3" id="KW-1185">Reference proteome</keyword>
<evidence type="ECO:0000313" key="2">
    <source>
        <dbReference type="EMBL" id="KAK5645261.1"/>
    </source>
</evidence>
<gene>
    <name evidence="2" type="ORF">RI129_006561</name>
</gene>
<dbReference type="AlphaFoldDB" id="A0AAN7ZPN2"/>
<feature type="compositionally biased region" description="Basic and acidic residues" evidence="1">
    <location>
        <begin position="7"/>
        <end position="18"/>
    </location>
</feature>
<dbReference type="Proteomes" id="UP001329430">
    <property type="component" value="Chromosome 4"/>
</dbReference>
<sequence length="195" mass="22787">MAKRQSIQKERNEQEVDQHRRRSSQFLTGTRVPNSTIKLEVLNRDNAHTRSETTRRERNEFFEKLMKQLRLPESHSIASLIDTNIAQVSSGPISQERRELMKETESKPMLERSSPNKEELTSAKRDLSPAFKKKRRISFRTSTLDLRDGEKRPTYESVQTTIQNSAIIQEVLNVDYDGQQQLKKVHLRASRQEPL</sequence>
<evidence type="ECO:0000313" key="3">
    <source>
        <dbReference type="Proteomes" id="UP001329430"/>
    </source>
</evidence>
<accession>A0AAN7ZPN2</accession>
<organism evidence="2 3">
    <name type="scientific">Pyrocoelia pectoralis</name>
    <dbReference type="NCBI Taxonomy" id="417401"/>
    <lineage>
        <taxon>Eukaryota</taxon>
        <taxon>Metazoa</taxon>
        <taxon>Ecdysozoa</taxon>
        <taxon>Arthropoda</taxon>
        <taxon>Hexapoda</taxon>
        <taxon>Insecta</taxon>
        <taxon>Pterygota</taxon>
        <taxon>Neoptera</taxon>
        <taxon>Endopterygota</taxon>
        <taxon>Coleoptera</taxon>
        <taxon>Polyphaga</taxon>
        <taxon>Elateriformia</taxon>
        <taxon>Elateroidea</taxon>
        <taxon>Lampyridae</taxon>
        <taxon>Lampyrinae</taxon>
        <taxon>Pyrocoelia</taxon>
    </lineage>
</organism>
<feature type="compositionally biased region" description="Polar residues" evidence="1">
    <location>
        <begin position="24"/>
        <end position="33"/>
    </location>
</feature>
<protein>
    <submittedName>
        <fullName evidence="2">Uncharacterized protein</fullName>
    </submittedName>
</protein>
<feature type="region of interest" description="Disordered" evidence="1">
    <location>
        <begin position="1"/>
        <end position="33"/>
    </location>
</feature>
<comment type="caution">
    <text evidence="2">The sequence shown here is derived from an EMBL/GenBank/DDBJ whole genome shotgun (WGS) entry which is preliminary data.</text>
</comment>
<reference evidence="2 3" key="1">
    <citation type="journal article" date="2024" name="Insects">
        <title>An Improved Chromosome-Level Genome Assembly of the Firefly Pyrocoelia pectoralis.</title>
        <authorList>
            <person name="Fu X."/>
            <person name="Meyer-Rochow V.B."/>
            <person name="Ballantyne L."/>
            <person name="Zhu X."/>
        </authorList>
    </citation>
    <scope>NUCLEOTIDE SEQUENCE [LARGE SCALE GENOMIC DNA]</scope>
    <source>
        <strain evidence="2">XCY_ONT2</strain>
    </source>
</reference>